<dbReference type="PANTHER" id="PTHR34404">
    <property type="entry name" value="REGULATORY PROTEIN, FMDB FAMILY"/>
    <property type="match status" value="1"/>
</dbReference>
<reference evidence="3" key="1">
    <citation type="submission" date="2006-10" db="EMBL/GenBank/DDBJ databases">
        <title>Complete sequence of Solibacter usitatus Ellin6076.</title>
        <authorList>
            <consortium name="US DOE Joint Genome Institute"/>
            <person name="Copeland A."/>
            <person name="Lucas S."/>
            <person name="Lapidus A."/>
            <person name="Barry K."/>
            <person name="Detter J.C."/>
            <person name="Glavina del Rio T."/>
            <person name="Hammon N."/>
            <person name="Israni S."/>
            <person name="Dalin E."/>
            <person name="Tice H."/>
            <person name="Pitluck S."/>
            <person name="Thompson L.S."/>
            <person name="Brettin T."/>
            <person name="Bruce D."/>
            <person name="Han C."/>
            <person name="Tapia R."/>
            <person name="Gilna P."/>
            <person name="Schmutz J."/>
            <person name="Larimer F."/>
            <person name="Land M."/>
            <person name="Hauser L."/>
            <person name="Kyrpides N."/>
            <person name="Mikhailova N."/>
            <person name="Janssen P.H."/>
            <person name="Kuske C.R."/>
            <person name="Richardson P."/>
        </authorList>
    </citation>
    <scope>NUCLEOTIDE SEQUENCE</scope>
    <source>
        <strain evidence="3">Ellin6076</strain>
    </source>
</reference>
<dbReference type="Pfam" id="PF09723">
    <property type="entry name" value="Zn_ribbon_8"/>
    <property type="match status" value="1"/>
</dbReference>
<feature type="compositionally biased region" description="Polar residues" evidence="1">
    <location>
        <begin position="62"/>
        <end position="71"/>
    </location>
</feature>
<sequence length="114" mass="12154">MPLYDYRCHRCGEVFEVRQKFSDPLLTEHEACGGEVERLISAPALQFKGTGWYVTDYAKNGKSPSTGTNAKSEGKADSGAGKSESASESKSEAKSESKSDSKPSPAPASTSSEK</sequence>
<dbReference type="PANTHER" id="PTHR34404:SF2">
    <property type="entry name" value="CONSERVED SERINE RICH PROTEIN"/>
    <property type="match status" value="1"/>
</dbReference>
<feature type="compositionally biased region" description="Basic and acidic residues" evidence="1">
    <location>
        <begin position="85"/>
        <end position="101"/>
    </location>
</feature>
<dbReference type="SMART" id="SM00834">
    <property type="entry name" value="CxxC_CXXC_SSSS"/>
    <property type="match status" value="1"/>
</dbReference>
<dbReference type="HOGENOM" id="CLU_136025_1_1_0"/>
<dbReference type="OrthoDB" id="9813321at2"/>
<dbReference type="KEGG" id="sus:Acid_4787"/>
<gene>
    <name evidence="3" type="ordered locus">Acid_4787</name>
</gene>
<protein>
    <submittedName>
        <fullName evidence="3">Putative regulatory protein, FmdB family</fullName>
    </submittedName>
</protein>
<dbReference type="eggNOG" id="COG2331">
    <property type="taxonomic scope" value="Bacteria"/>
</dbReference>
<feature type="domain" description="Putative regulatory protein FmdB zinc ribbon" evidence="2">
    <location>
        <begin position="1"/>
        <end position="41"/>
    </location>
</feature>
<feature type="region of interest" description="Disordered" evidence="1">
    <location>
        <begin position="58"/>
        <end position="114"/>
    </location>
</feature>
<dbReference type="InterPro" id="IPR013429">
    <property type="entry name" value="Regulatory_FmdB_Zinc_ribbon"/>
</dbReference>
<dbReference type="AlphaFoldDB" id="Q01X69"/>
<name>Q01X69_SOLUE</name>
<evidence type="ECO:0000259" key="2">
    <source>
        <dbReference type="SMART" id="SM00834"/>
    </source>
</evidence>
<proteinExistence type="predicted"/>
<dbReference type="NCBIfam" id="TIGR02605">
    <property type="entry name" value="CxxC_CxxC_SSSS"/>
    <property type="match status" value="1"/>
</dbReference>
<evidence type="ECO:0000256" key="1">
    <source>
        <dbReference type="SAM" id="MobiDB-lite"/>
    </source>
</evidence>
<dbReference type="InParanoid" id="Q01X69"/>
<evidence type="ECO:0000313" key="3">
    <source>
        <dbReference type="EMBL" id="ABJ85746.1"/>
    </source>
</evidence>
<organism evidence="3">
    <name type="scientific">Solibacter usitatus (strain Ellin6076)</name>
    <dbReference type="NCBI Taxonomy" id="234267"/>
    <lineage>
        <taxon>Bacteria</taxon>
        <taxon>Pseudomonadati</taxon>
        <taxon>Acidobacteriota</taxon>
        <taxon>Terriglobia</taxon>
        <taxon>Bryobacterales</taxon>
        <taxon>Solibacteraceae</taxon>
        <taxon>Candidatus Solibacter</taxon>
    </lineage>
</organism>
<accession>Q01X69</accession>
<dbReference type="EMBL" id="CP000473">
    <property type="protein sequence ID" value="ABJ85746.1"/>
    <property type="molecule type" value="Genomic_DNA"/>
</dbReference>